<accession>A0ABP2GRA1</accession>
<protein>
    <submittedName>
        <fullName evidence="1">Uncharacterized protein</fullName>
    </submittedName>
</protein>
<dbReference type="EMBL" id="ACVR01000001">
    <property type="protein sequence ID" value="EET84067.1"/>
    <property type="molecule type" value="Genomic_DNA"/>
</dbReference>
<reference evidence="1 2" key="1">
    <citation type="submission" date="2009-07" db="EMBL/GenBank/DDBJ databases">
        <authorList>
            <person name="Madupu R."/>
            <person name="Durkin A.S."/>
            <person name="Torralba M."/>
            <person name="Methe B."/>
            <person name="Sutton G.G."/>
            <person name="Strausberg R.L."/>
            <person name="Nelson K.E."/>
        </authorList>
    </citation>
    <scope>NUCLEOTIDE SEQUENCE [LARGE SCALE GENOMIC DNA]</scope>
    <source>
        <strain evidence="1 2">SK82</strain>
    </source>
</reference>
<evidence type="ECO:0000313" key="2">
    <source>
        <dbReference type="Proteomes" id="UP000018419"/>
    </source>
</evidence>
<evidence type="ECO:0000313" key="1">
    <source>
        <dbReference type="EMBL" id="EET84067.1"/>
    </source>
</evidence>
<organism evidence="1 2">
    <name type="scientific">Acinetobacter radioresistens SK82</name>
    <dbReference type="NCBI Taxonomy" id="596318"/>
    <lineage>
        <taxon>Bacteria</taxon>
        <taxon>Pseudomonadati</taxon>
        <taxon>Pseudomonadota</taxon>
        <taxon>Gammaproteobacteria</taxon>
        <taxon>Moraxellales</taxon>
        <taxon>Moraxellaceae</taxon>
        <taxon>Acinetobacter</taxon>
    </lineage>
</organism>
<name>A0ABP2GRA1_ACIRA</name>
<proteinExistence type="predicted"/>
<gene>
    <name evidence="1" type="ORF">ACIRA0001_1138</name>
</gene>
<dbReference type="Proteomes" id="UP000018419">
    <property type="component" value="Unassembled WGS sequence"/>
</dbReference>
<keyword evidence="2" id="KW-1185">Reference proteome</keyword>
<sequence length="38" mass="4575">MIYLKSQFKMSDVLKEYGRMGIQTRLPQQKKNIFIVKL</sequence>
<comment type="caution">
    <text evidence="1">The sequence shown here is derived from an EMBL/GenBank/DDBJ whole genome shotgun (WGS) entry which is preliminary data.</text>
</comment>